<dbReference type="Proteomes" id="UP001152888">
    <property type="component" value="Unassembled WGS sequence"/>
</dbReference>
<sequence length="56" mass="6763">MLRSEGDAVRASITPRRTHEHEYHHVFLLHTKKDYLHHLTQDVLYRGKRLNGLKWT</sequence>
<gene>
    <name evidence="1" type="ORF">ACAOBT_LOCUS37505</name>
</gene>
<dbReference type="AlphaFoldDB" id="A0A9P0QGT7"/>
<name>A0A9P0QGT7_ACAOB</name>
<evidence type="ECO:0000313" key="1">
    <source>
        <dbReference type="EMBL" id="CAH2019936.1"/>
    </source>
</evidence>
<proteinExistence type="predicted"/>
<keyword evidence="2" id="KW-1185">Reference proteome</keyword>
<comment type="caution">
    <text evidence="1">The sequence shown here is derived from an EMBL/GenBank/DDBJ whole genome shotgun (WGS) entry which is preliminary data.</text>
</comment>
<dbReference type="EMBL" id="CAKOFQ010010634">
    <property type="protein sequence ID" value="CAH2019936.1"/>
    <property type="molecule type" value="Genomic_DNA"/>
</dbReference>
<protein>
    <submittedName>
        <fullName evidence="1">Uncharacterized protein</fullName>
    </submittedName>
</protein>
<reference evidence="1" key="1">
    <citation type="submission" date="2022-03" db="EMBL/GenBank/DDBJ databases">
        <authorList>
            <person name="Sayadi A."/>
        </authorList>
    </citation>
    <scope>NUCLEOTIDE SEQUENCE</scope>
</reference>
<evidence type="ECO:0000313" key="2">
    <source>
        <dbReference type="Proteomes" id="UP001152888"/>
    </source>
</evidence>
<organism evidence="1 2">
    <name type="scientific">Acanthoscelides obtectus</name>
    <name type="common">Bean weevil</name>
    <name type="synonym">Bruchus obtectus</name>
    <dbReference type="NCBI Taxonomy" id="200917"/>
    <lineage>
        <taxon>Eukaryota</taxon>
        <taxon>Metazoa</taxon>
        <taxon>Ecdysozoa</taxon>
        <taxon>Arthropoda</taxon>
        <taxon>Hexapoda</taxon>
        <taxon>Insecta</taxon>
        <taxon>Pterygota</taxon>
        <taxon>Neoptera</taxon>
        <taxon>Endopterygota</taxon>
        <taxon>Coleoptera</taxon>
        <taxon>Polyphaga</taxon>
        <taxon>Cucujiformia</taxon>
        <taxon>Chrysomeloidea</taxon>
        <taxon>Chrysomelidae</taxon>
        <taxon>Bruchinae</taxon>
        <taxon>Bruchini</taxon>
        <taxon>Acanthoscelides</taxon>
    </lineage>
</organism>
<accession>A0A9P0QGT7</accession>